<organism evidence="7 8">
    <name type="scientific">Microvirga brassicacearum</name>
    <dbReference type="NCBI Taxonomy" id="2580413"/>
    <lineage>
        <taxon>Bacteria</taxon>
        <taxon>Pseudomonadati</taxon>
        <taxon>Pseudomonadota</taxon>
        <taxon>Alphaproteobacteria</taxon>
        <taxon>Hyphomicrobiales</taxon>
        <taxon>Methylobacteriaceae</taxon>
        <taxon>Microvirga</taxon>
    </lineage>
</organism>
<dbReference type="PROSITE" id="PS51898">
    <property type="entry name" value="TYR_RECOMBINASE"/>
    <property type="match status" value="1"/>
</dbReference>
<dbReference type="GO" id="GO:0006310">
    <property type="term" value="P:DNA recombination"/>
    <property type="evidence" value="ECO:0007669"/>
    <property type="project" value="UniProtKB-KW"/>
</dbReference>
<name>A0A5N3PHS3_9HYPH</name>
<dbReference type="PANTHER" id="PTHR30349">
    <property type="entry name" value="PHAGE INTEGRASE-RELATED"/>
    <property type="match status" value="1"/>
</dbReference>
<feature type="domain" description="Tyr recombinase" evidence="5">
    <location>
        <begin position="172"/>
        <end position="344"/>
    </location>
</feature>
<evidence type="ECO:0000259" key="6">
    <source>
        <dbReference type="PROSITE" id="PS51900"/>
    </source>
</evidence>
<evidence type="ECO:0000256" key="4">
    <source>
        <dbReference type="PROSITE-ProRule" id="PRU01248"/>
    </source>
</evidence>
<dbReference type="InterPro" id="IPR010998">
    <property type="entry name" value="Integrase_recombinase_N"/>
</dbReference>
<proteinExistence type="predicted"/>
<dbReference type="EMBL" id="VCMV01000003">
    <property type="protein sequence ID" value="KAB0269276.1"/>
    <property type="molecule type" value="Genomic_DNA"/>
</dbReference>
<dbReference type="InterPro" id="IPR044068">
    <property type="entry name" value="CB"/>
</dbReference>
<keyword evidence="8" id="KW-1185">Reference proteome</keyword>
<feature type="domain" description="Core-binding (CB)" evidence="6">
    <location>
        <begin position="72"/>
        <end position="151"/>
    </location>
</feature>
<dbReference type="GO" id="GO:0003677">
    <property type="term" value="F:DNA binding"/>
    <property type="evidence" value="ECO:0007669"/>
    <property type="project" value="UniProtKB-UniRule"/>
</dbReference>
<dbReference type="InterPro" id="IPR011010">
    <property type="entry name" value="DNA_brk_join_enz"/>
</dbReference>
<evidence type="ECO:0000256" key="3">
    <source>
        <dbReference type="ARBA" id="ARBA00023172"/>
    </source>
</evidence>
<dbReference type="SUPFAM" id="SSF56349">
    <property type="entry name" value="DNA breaking-rejoining enzymes"/>
    <property type="match status" value="1"/>
</dbReference>
<dbReference type="Proteomes" id="UP000325684">
    <property type="component" value="Unassembled WGS sequence"/>
</dbReference>
<evidence type="ECO:0000313" key="8">
    <source>
        <dbReference type="Proteomes" id="UP000325684"/>
    </source>
</evidence>
<accession>A0A5N3PHS3</accession>
<sequence>MVGIKNLRYLIEDRDRHGNPRLYVRAPGQKKIRIREIPGTPEFNAAYEDAMAGIARTKPDKAAPAAPAVVKGSFRALCIAYYASGEFKGLDQSTRNWRQRALDKIAEKRGDDKVSVIEPKHIRILRDELVDTPGAANARLKALKALFVWAVGAGESRFNPAREIKLIRYSSSGHHSWTLDEVTKFEERHPIGSKARLACAIMLYTACRREDVVRLGKQHIRGGRIRFIQAKNEDREPIQIDIPVHPDLAEVIDKTPSGHLTFMVTEYGKPFTANGFGNWFRDRCDEAGLPNCSAHGLRKATAARLAERGAGPYEIMSITGHQSLEEVERYTKAAEKIALSNRAMARLGKAKPRTK</sequence>
<evidence type="ECO:0000313" key="7">
    <source>
        <dbReference type="EMBL" id="KAB0269276.1"/>
    </source>
</evidence>
<evidence type="ECO:0000256" key="1">
    <source>
        <dbReference type="ARBA" id="ARBA00022908"/>
    </source>
</evidence>
<dbReference type="Pfam" id="PF00589">
    <property type="entry name" value="Phage_integrase"/>
    <property type="match status" value="1"/>
</dbReference>
<dbReference type="AlphaFoldDB" id="A0A5N3PHS3"/>
<evidence type="ECO:0000259" key="5">
    <source>
        <dbReference type="PROSITE" id="PS51898"/>
    </source>
</evidence>
<comment type="caution">
    <text evidence="7">The sequence shown here is derived from an EMBL/GenBank/DDBJ whole genome shotgun (WGS) entry which is preliminary data.</text>
</comment>
<dbReference type="InterPro" id="IPR050090">
    <property type="entry name" value="Tyrosine_recombinase_XerCD"/>
</dbReference>
<dbReference type="InterPro" id="IPR013762">
    <property type="entry name" value="Integrase-like_cat_sf"/>
</dbReference>
<dbReference type="InterPro" id="IPR002104">
    <property type="entry name" value="Integrase_catalytic"/>
</dbReference>
<keyword evidence="1" id="KW-0229">DNA integration</keyword>
<dbReference type="Gene3D" id="1.10.443.10">
    <property type="entry name" value="Intergrase catalytic core"/>
    <property type="match status" value="1"/>
</dbReference>
<protein>
    <submittedName>
        <fullName evidence="7">Integrase</fullName>
    </submittedName>
</protein>
<reference evidence="7 8" key="1">
    <citation type="journal article" date="2019" name="Microorganisms">
        <title>Genome Insights into the Novel Species Microvirga brassicacearum, a Rapeseed Endophyte with Biotechnological Potential.</title>
        <authorList>
            <person name="Jimenez-Gomez A."/>
            <person name="Saati-Santamaria Z."/>
            <person name="Igual J.M."/>
            <person name="Rivas R."/>
            <person name="Mateos P.F."/>
            <person name="Garcia-Fraile P."/>
        </authorList>
    </citation>
    <scope>NUCLEOTIDE SEQUENCE [LARGE SCALE GENOMIC DNA]</scope>
    <source>
        <strain evidence="7 8">CDVBN77</strain>
    </source>
</reference>
<gene>
    <name evidence="7" type="ORF">FEZ63_02535</name>
</gene>
<dbReference type="GO" id="GO:0015074">
    <property type="term" value="P:DNA integration"/>
    <property type="evidence" value="ECO:0007669"/>
    <property type="project" value="UniProtKB-KW"/>
</dbReference>
<keyword evidence="3" id="KW-0233">DNA recombination</keyword>
<dbReference type="OrthoDB" id="7873969at2"/>
<evidence type="ECO:0000256" key="2">
    <source>
        <dbReference type="ARBA" id="ARBA00023125"/>
    </source>
</evidence>
<dbReference type="Gene3D" id="1.10.150.130">
    <property type="match status" value="1"/>
</dbReference>
<keyword evidence="2 4" id="KW-0238">DNA-binding</keyword>
<dbReference type="PROSITE" id="PS51900">
    <property type="entry name" value="CB"/>
    <property type="match status" value="1"/>
</dbReference>